<organism evidence="1 2">
    <name type="scientific">Bacillus xiapuensis</name>
    <dbReference type="NCBI Taxonomy" id="2014075"/>
    <lineage>
        <taxon>Bacteria</taxon>
        <taxon>Bacillati</taxon>
        <taxon>Bacillota</taxon>
        <taxon>Bacilli</taxon>
        <taxon>Bacillales</taxon>
        <taxon>Bacillaceae</taxon>
        <taxon>Bacillus</taxon>
    </lineage>
</organism>
<dbReference type="Pfam" id="PF11068">
    <property type="entry name" value="YlqD"/>
    <property type="match status" value="1"/>
</dbReference>
<name>A0ABU6N872_9BACI</name>
<gene>
    <name evidence="1" type="ORF">P4447_02310</name>
</gene>
<dbReference type="InterPro" id="IPR021297">
    <property type="entry name" value="YlqD"/>
</dbReference>
<proteinExistence type="predicted"/>
<reference evidence="1 2" key="1">
    <citation type="submission" date="2023-03" db="EMBL/GenBank/DDBJ databases">
        <title>Bacillus Genome Sequencing.</title>
        <authorList>
            <person name="Dunlap C."/>
        </authorList>
    </citation>
    <scope>NUCLEOTIDE SEQUENCE [LARGE SCALE GENOMIC DNA]</scope>
    <source>
        <strain evidence="1 2">B-14544</strain>
    </source>
</reference>
<dbReference type="EMBL" id="JARMQG010000020">
    <property type="protein sequence ID" value="MED3561382.1"/>
    <property type="molecule type" value="Genomic_DNA"/>
</dbReference>
<dbReference type="Gene3D" id="6.10.140.1110">
    <property type="match status" value="1"/>
</dbReference>
<dbReference type="Proteomes" id="UP001330749">
    <property type="component" value="Unassembled WGS sequence"/>
</dbReference>
<protein>
    <submittedName>
        <fullName evidence="1">YlqD family protein</fullName>
    </submittedName>
</protein>
<evidence type="ECO:0000313" key="2">
    <source>
        <dbReference type="Proteomes" id="UP001330749"/>
    </source>
</evidence>
<comment type="caution">
    <text evidence="1">The sequence shown here is derived from an EMBL/GenBank/DDBJ whole genome shotgun (WGS) entry which is preliminary data.</text>
</comment>
<dbReference type="RefSeq" id="WP_071356107.1">
    <property type="nucleotide sequence ID" value="NZ_JARMQG010000020.1"/>
</dbReference>
<evidence type="ECO:0000313" key="1">
    <source>
        <dbReference type="EMBL" id="MED3561382.1"/>
    </source>
</evidence>
<keyword evidence="2" id="KW-1185">Reference proteome</keyword>
<sequence length="130" mass="15342">MQIIQSVVVKQVLTEKSKEKLFETFRAQKLQLQKERDQLLFEMKRLEKSKNFSAGALKKHFEKEIQMRQDKEKLLDFQIEQLHILPIGSELKEKEVQALIEIKVGDIWGDENGQPTIIIRDGIIDEIRLR</sequence>
<accession>A0ABU6N872</accession>